<protein>
    <recommendedName>
        <fullName evidence="5">Magnesium transporter NIPA</fullName>
    </recommendedName>
</protein>
<dbReference type="InterPro" id="IPR037185">
    <property type="entry name" value="EmrE-like"/>
</dbReference>
<feature type="region of interest" description="Disordered" evidence="1">
    <location>
        <begin position="299"/>
        <end position="320"/>
    </location>
</feature>
<sequence>MTGAVSLIVAVPAAVVGAAGFGLASAAQQRATHEVPMTATLNPRLLVDLVRHRWWLIGLVATVLALAMQLVALAFGPLAVVQPLLVTGVVFAGVFAALLHRRAPDRWVVLGGLVTAAGLAAFLLLARPSTPAQGGRLDVTASPAFLVVLVVVVVGCLVYASLTSHSTRVLALALTTGVLFGITAALMKSVTSAVRAGLGELATSPALYAACVVGPVGFLLSQNTFQQGRLVSPSVAIITSADPVVSVFAGIAWLGEDLETSGPAIAGQVVAGLVVLAGIAAVTLRGEVLLRRGDAPEDAAVWEKPSSADPGTRPPTDRGR</sequence>
<accession>A0A2U1F8U7</accession>
<feature type="transmembrane region" description="Helical" evidence="2">
    <location>
        <begin position="81"/>
        <end position="100"/>
    </location>
</feature>
<dbReference type="AlphaFoldDB" id="A0A2U1F8U7"/>
<dbReference type="SUPFAM" id="SSF103481">
    <property type="entry name" value="Multidrug resistance efflux transporter EmrE"/>
    <property type="match status" value="1"/>
</dbReference>
<evidence type="ECO:0008006" key="5">
    <source>
        <dbReference type="Google" id="ProtNLM"/>
    </source>
</evidence>
<dbReference type="EMBL" id="QEKW01000008">
    <property type="protein sequence ID" value="PVZ08594.1"/>
    <property type="molecule type" value="Genomic_DNA"/>
</dbReference>
<gene>
    <name evidence="3" type="ORF">C8D89_108191</name>
</gene>
<dbReference type="OrthoDB" id="3568345at2"/>
<feature type="transmembrane region" description="Helical" evidence="2">
    <location>
        <begin position="169"/>
        <end position="190"/>
    </location>
</feature>
<dbReference type="PANTHER" id="PTHR40761:SF1">
    <property type="entry name" value="CONSERVED INTEGRAL MEMBRANE ALANINE VALINE AND LEUCINE RICH PROTEIN-RELATED"/>
    <property type="match status" value="1"/>
</dbReference>
<comment type="caution">
    <text evidence="3">The sequence shown here is derived from an EMBL/GenBank/DDBJ whole genome shotgun (WGS) entry which is preliminary data.</text>
</comment>
<keyword evidence="2" id="KW-1133">Transmembrane helix</keyword>
<keyword evidence="2" id="KW-0812">Transmembrane</keyword>
<feature type="transmembrane region" description="Helical" evidence="2">
    <location>
        <begin position="265"/>
        <end position="284"/>
    </location>
</feature>
<proteinExistence type="predicted"/>
<feature type="transmembrane region" description="Helical" evidence="2">
    <location>
        <begin position="54"/>
        <end position="75"/>
    </location>
</feature>
<feature type="transmembrane region" description="Helical" evidence="2">
    <location>
        <begin position="141"/>
        <end position="162"/>
    </location>
</feature>
<organism evidence="3 4">
    <name type="scientific">Actinomycetospora cinnamomea</name>
    <dbReference type="NCBI Taxonomy" id="663609"/>
    <lineage>
        <taxon>Bacteria</taxon>
        <taxon>Bacillati</taxon>
        <taxon>Actinomycetota</taxon>
        <taxon>Actinomycetes</taxon>
        <taxon>Pseudonocardiales</taxon>
        <taxon>Pseudonocardiaceae</taxon>
        <taxon>Actinomycetospora</taxon>
    </lineage>
</organism>
<reference evidence="3 4" key="1">
    <citation type="submission" date="2018-04" db="EMBL/GenBank/DDBJ databases">
        <title>Genomic Encyclopedia of Type Strains, Phase IV (KMG-IV): sequencing the most valuable type-strain genomes for metagenomic binning, comparative biology and taxonomic classification.</title>
        <authorList>
            <person name="Goeker M."/>
        </authorList>
    </citation>
    <scope>NUCLEOTIDE SEQUENCE [LARGE SCALE GENOMIC DNA]</scope>
    <source>
        <strain evidence="3 4">DSM 45771</strain>
    </source>
</reference>
<feature type="transmembrane region" description="Helical" evidence="2">
    <location>
        <begin position="233"/>
        <end position="253"/>
    </location>
</feature>
<keyword evidence="2" id="KW-0472">Membrane</keyword>
<evidence type="ECO:0000313" key="3">
    <source>
        <dbReference type="EMBL" id="PVZ08594.1"/>
    </source>
</evidence>
<feature type="transmembrane region" description="Helical" evidence="2">
    <location>
        <begin position="107"/>
        <end position="126"/>
    </location>
</feature>
<dbReference type="Proteomes" id="UP000245639">
    <property type="component" value="Unassembled WGS sequence"/>
</dbReference>
<dbReference type="RefSeq" id="WP_116709281.1">
    <property type="nucleotide sequence ID" value="NZ_QEKW01000008.1"/>
</dbReference>
<feature type="transmembrane region" description="Helical" evidence="2">
    <location>
        <begin position="202"/>
        <end position="221"/>
    </location>
</feature>
<dbReference type="PANTHER" id="PTHR40761">
    <property type="entry name" value="CONSERVED INTEGRAL MEMBRANE ALANINE VALINE AND LEUCINE RICH PROTEIN-RELATED"/>
    <property type="match status" value="1"/>
</dbReference>
<feature type="transmembrane region" description="Helical" evidence="2">
    <location>
        <begin position="6"/>
        <end position="27"/>
    </location>
</feature>
<name>A0A2U1F8U7_9PSEU</name>
<keyword evidence="4" id="KW-1185">Reference proteome</keyword>
<evidence type="ECO:0000313" key="4">
    <source>
        <dbReference type="Proteomes" id="UP000245639"/>
    </source>
</evidence>
<evidence type="ECO:0000256" key="1">
    <source>
        <dbReference type="SAM" id="MobiDB-lite"/>
    </source>
</evidence>
<evidence type="ECO:0000256" key="2">
    <source>
        <dbReference type="SAM" id="Phobius"/>
    </source>
</evidence>
<dbReference type="NCBIfam" id="NF038012">
    <property type="entry name" value="DMT_1"/>
    <property type="match status" value="1"/>
</dbReference>